<comment type="caution">
    <text evidence="2">The sequence shown here is derived from an EMBL/GenBank/DDBJ whole genome shotgun (WGS) entry which is preliminary data.</text>
</comment>
<feature type="region of interest" description="Disordered" evidence="1">
    <location>
        <begin position="324"/>
        <end position="396"/>
    </location>
</feature>
<proteinExistence type="predicted"/>
<gene>
    <name evidence="2" type="ORF">NCGR_LOCUS20813</name>
</gene>
<dbReference type="EMBL" id="CAJGYO010000005">
    <property type="protein sequence ID" value="CAD6230557.1"/>
    <property type="molecule type" value="Genomic_DNA"/>
</dbReference>
<feature type="compositionally biased region" description="Polar residues" evidence="1">
    <location>
        <begin position="346"/>
        <end position="357"/>
    </location>
</feature>
<feature type="compositionally biased region" description="Basic and acidic residues" evidence="1">
    <location>
        <begin position="363"/>
        <end position="373"/>
    </location>
</feature>
<evidence type="ECO:0000313" key="2">
    <source>
        <dbReference type="EMBL" id="CAD6230557.1"/>
    </source>
</evidence>
<evidence type="ECO:0000313" key="3">
    <source>
        <dbReference type="Proteomes" id="UP000604825"/>
    </source>
</evidence>
<organism evidence="2 3">
    <name type="scientific">Miscanthus lutarioriparius</name>
    <dbReference type="NCBI Taxonomy" id="422564"/>
    <lineage>
        <taxon>Eukaryota</taxon>
        <taxon>Viridiplantae</taxon>
        <taxon>Streptophyta</taxon>
        <taxon>Embryophyta</taxon>
        <taxon>Tracheophyta</taxon>
        <taxon>Spermatophyta</taxon>
        <taxon>Magnoliopsida</taxon>
        <taxon>Liliopsida</taxon>
        <taxon>Poales</taxon>
        <taxon>Poaceae</taxon>
        <taxon>PACMAD clade</taxon>
        <taxon>Panicoideae</taxon>
        <taxon>Andropogonodae</taxon>
        <taxon>Andropogoneae</taxon>
        <taxon>Saccharinae</taxon>
        <taxon>Miscanthus</taxon>
    </lineage>
</organism>
<accession>A0A811NYM4</accession>
<dbReference type="PANTHER" id="PTHR34380">
    <property type="entry name" value="BNAA03G12380D PROTEIN"/>
    <property type="match status" value="1"/>
</dbReference>
<reference evidence="2" key="1">
    <citation type="submission" date="2020-10" db="EMBL/GenBank/DDBJ databases">
        <authorList>
            <person name="Han B."/>
            <person name="Lu T."/>
            <person name="Zhao Q."/>
            <person name="Huang X."/>
            <person name="Zhao Y."/>
        </authorList>
    </citation>
    <scope>NUCLEOTIDE SEQUENCE</scope>
</reference>
<feature type="compositionally biased region" description="Basic and acidic residues" evidence="1">
    <location>
        <begin position="101"/>
        <end position="113"/>
    </location>
</feature>
<evidence type="ECO:0000256" key="1">
    <source>
        <dbReference type="SAM" id="MobiDB-lite"/>
    </source>
</evidence>
<keyword evidence="3" id="KW-1185">Reference proteome</keyword>
<feature type="compositionally biased region" description="Low complexity" evidence="1">
    <location>
        <begin position="84"/>
        <end position="100"/>
    </location>
</feature>
<feature type="compositionally biased region" description="Polar residues" evidence="1">
    <location>
        <begin position="507"/>
        <end position="536"/>
    </location>
</feature>
<protein>
    <submittedName>
        <fullName evidence="2">Uncharacterized protein</fullName>
    </submittedName>
</protein>
<dbReference type="Proteomes" id="UP000604825">
    <property type="component" value="Unassembled WGS sequence"/>
</dbReference>
<sequence length="607" mass="63967">MSSGADASDLDAALALLSGPELVAHLRATCRRADYDAAARVLGDRDRWLAQAEAALAKARTGLADLTAEVQAQQERYEIEAARRGPSSRSSGGAIAAAAPRVDRRAEEPDPKGAIDLCSSSDDDELEEGEEFRPDVAGVSCKRKESASRAEEGRRAGVSCKRKAPASACTPDDDDKIPLSQLIKKRRRAKPWANGEPKKGHGDVQANSAGPLGVSCKRKESASRAEEGRRAGVSCKRKAPASACTPDDEDDKIQLSQLIKKRRRAKPWANGEPKKGHGDVQANSAGPLGVDRPVISPVNSGIPEAVAEHMAGSPDIPKVAVFVQGTGNGQSGKNGGLSRTMPSPRPTGSTAGNSPHKNCSKPDGSEGRARIGEKQGPVAGPENDAPVQVRTPSVTDTARRIVGSARVGAETPMEHTDSSSDGTISVVLKSIEGQEKAIGGVHKTKVSLETNGTGDKASIVLKDTREKGKPDDQVLNTKVLSRTDGIREQGGKLSPCQSPFDTHGGRPTTSDKPVSATLQRKSQPALHSSEQMSLESSLPSAVTRHWKSSSDVFNSCLGKKELCMQAACALHRQRKFTTQPTEGGRSGCTGLSKFDAHRSVKIESLGG</sequence>
<feature type="compositionally biased region" description="Basic and acidic residues" evidence="1">
    <location>
        <begin position="217"/>
        <end position="230"/>
    </location>
</feature>
<feature type="compositionally biased region" description="Acidic residues" evidence="1">
    <location>
        <begin position="121"/>
        <end position="130"/>
    </location>
</feature>
<dbReference type="PANTHER" id="PTHR34380:SF2">
    <property type="entry name" value="OS01G0656900 PROTEIN"/>
    <property type="match status" value="1"/>
</dbReference>
<dbReference type="OrthoDB" id="1899721at2759"/>
<feature type="compositionally biased region" description="Gly residues" evidence="1">
    <location>
        <begin position="326"/>
        <end position="335"/>
    </location>
</feature>
<dbReference type="AlphaFoldDB" id="A0A811NYM4"/>
<feature type="compositionally biased region" description="Basic and acidic residues" evidence="1">
    <location>
        <begin position="142"/>
        <end position="155"/>
    </location>
</feature>
<name>A0A811NYM4_9POAL</name>
<feature type="region of interest" description="Disordered" evidence="1">
    <location>
        <begin position="479"/>
        <end position="536"/>
    </location>
</feature>
<feature type="region of interest" description="Disordered" evidence="1">
    <location>
        <begin position="79"/>
        <end position="293"/>
    </location>
</feature>